<evidence type="ECO:0000256" key="4">
    <source>
        <dbReference type="ARBA" id="ARBA00023136"/>
    </source>
</evidence>
<dbReference type="EMBL" id="AMQN01012930">
    <property type="status" value="NOT_ANNOTATED_CDS"/>
    <property type="molecule type" value="Genomic_DNA"/>
</dbReference>
<sequence length="390" mass="44558">MHSLTFAFFLASGIFFVSEASDDVTSAYNETTESDIPLVVKGPSGGGKKNMQPPDFIDTRISKFFWLYGQGFNFVIGLPGNTLCLMVLRRKKMSQSTSSLYLQILSITDLARVIVGVPGRHMVRELTGEDPLSISWWYCVWWYYLLKMTTSYNHWIMAGVSIERCIAVLFPLKSMRFINMKNAKRYLVVSFIGCAVYTLHFFKSYTLVERLGKTACTVNDEDFFSREVRVWLDYVMIQMLPGLFIFICNGILVHTLFRRRSGVAKDSSRATKDPLQAIVRMLVVVSLMYLILTTPSNINYVLNSAFQVVYDPRSHQAAKEKMTWSIVSFCVFFNHSCNFLLYIAIGTEFRLELMRMVSEMCCCCSKKLRNLVRPPSTVITKTASLSMSHT</sequence>
<keyword evidence="2 5" id="KW-0812">Transmembrane</keyword>
<evidence type="ECO:0000313" key="8">
    <source>
        <dbReference type="EMBL" id="ELT93139.1"/>
    </source>
</evidence>
<dbReference type="STRING" id="283909.R7THE4"/>
<dbReference type="EMBL" id="KB309854">
    <property type="protein sequence ID" value="ELT93139.1"/>
    <property type="molecule type" value="Genomic_DNA"/>
</dbReference>
<feature type="domain" description="G-protein coupled receptors family 1 profile" evidence="7">
    <location>
        <begin position="80"/>
        <end position="342"/>
    </location>
</feature>
<evidence type="ECO:0000256" key="2">
    <source>
        <dbReference type="ARBA" id="ARBA00022692"/>
    </source>
</evidence>
<dbReference type="PRINTS" id="PR00237">
    <property type="entry name" value="GPCRRHODOPSN"/>
</dbReference>
<dbReference type="CDD" id="cd14978">
    <property type="entry name" value="7tmA_FMRFamide_R-like"/>
    <property type="match status" value="1"/>
</dbReference>
<reference evidence="9" key="3">
    <citation type="submission" date="2015-06" db="UniProtKB">
        <authorList>
            <consortium name="EnsemblMetazoa"/>
        </authorList>
    </citation>
    <scope>IDENTIFICATION</scope>
</reference>
<gene>
    <name evidence="8" type="ORF">CAPTEDRAFT_214010</name>
</gene>
<dbReference type="Proteomes" id="UP000014760">
    <property type="component" value="Unassembled WGS sequence"/>
</dbReference>
<feature type="chain" id="PRO_5008787021" description="G-protein coupled receptors family 1 profile domain-containing protein" evidence="6">
    <location>
        <begin position="21"/>
        <end position="390"/>
    </location>
</feature>
<keyword evidence="6" id="KW-0732">Signal</keyword>
<evidence type="ECO:0000313" key="9">
    <source>
        <dbReference type="EnsemblMetazoa" id="CapteP214010"/>
    </source>
</evidence>
<name>R7THE4_CAPTE</name>
<dbReference type="InterPro" id="IPR017452">
    <property type="entry name" value="GPCR_Rhodpsn_7TM"/>
</dbReference>
<reference evidence="8 10" key="2">
    <citation type="journal article" date="2013" name="Nature">
        <title>Insights into bilaterian evolution from three spiralian genomes.</title>
        <authorList>
            <person name="Simakov O."/>
            <person name="Marletaz F."/>
            <person name="Cho S.J."/>
            <person name="Edsinger-Gonzales E."/>
            <person name="Havlak P."/>
            <person name="Hellsten U."/>
            <person name="Kuo D.H."/>
            <person name="Larsson T."/>
            <person name="Lv J."/>
            <person name="Arendt D."/>
            <person name="Savage R."/>
            <person name="Osoegawa K."/>
            <person name="de Jong P."/>
            <person name="Grimwood J."/>
            <person name="Chapman J.A."/>
            <person name="Shapiro H."/>
            <person name="Aerts A."/>
            <person name="Otillar R.P."/>
            <person name="Terry A.Y."/>
            <person name="Boore J.L."/>
            <person name="Grigoriev I.V."/>
            <person name="Lindberg D.R."/>
            <person name="Seaver E.C."/>
            <person name="Weisblat D.A."/>
            <person name="Putnam N.H."/>
            <person name="Rokhsar D.S."/>
        </authorList>
    </citation>
    <scope>NUCLEOTIDE SEQUENCE</scope>
    <source>
        <strain evidence="8 10">I ESC-2004</strain>
    </source>
</reference>
<evidence type="ECO:0000256" key="5">
    <source>
        <dbReference type="SAM" id="Phobius"/>
    </source>
</evidence>
<dbReference type="Gene3D" id="1.20.1070.10">
    <property type="entry name" value="Rhodopsin 7-helix transmembrane proteins"/>
    <property type="match status" value="1"/>
</dbReference>
<reference evidence="10" key="1">
    <citation type="submission" date="2012-12" db="EMBL/GenBank/DDBJ databases">
        <authorList>
            <person name="Hellsten U."/>
            <person name="Grimwood J."/>
            <person name="Chapman J.A."/>
            <person name="Shapiro H."/>
            <person name="Aerts A."/>
            <person name="Otillar R.P."/>
            <person name="Terry A.Y."/>
            <person name="Boore J.L."/>
            <person name="Simakov O."/>
            <person name="Marletaz F."/>
            <person name="Cho S.-J."/>
            <person name="Edsinger-Gonzales E."/>
            <person name="Havlak P."/>
            <person name="Kuo D.-H."/>
            <person name="Larsson T."/>
            <person name="Lv J."/>
            <person name="Arendt D."/>
            <person name="Savage R."/>
            <person name="Osoegawa K."/>
            <person name="de Jong P."/>
            <person name="Lindberg D.R."/>
            <person name="Seaver E.C."/>
            <person name="Weisblat D.A."/>
            <person name="Putnam N.H."/>
            <person name="Grigoriev I.V."/>
            <person name="Rokhsar D.S."/>
        </authorList>
    </citation>
    <scope>NUCLEOTIDE SEQUENCE</scope>
    <source>
        <strain evidence="10">I ESC-2004</strain>
    </source>
</reference>
<dbReference type="PANTHER" id="PTHR46641">
    <property type="entry name" value="FMRFAMIDE RECEPTOR-RELATED"/>
    <property type="match status" value="1"/>
</dbReference>
<dbReference type="InterPro" id="IPR052954">
    <property type="entry name" value="GPCR-Ligand_Int"/>
</dbReference>
<accession>R7THE4</accession>
<comment type="subcellular location">
    <subcellularLocation>
        <location evidence="1">Membrane</location>
    </subcellularLocation>
</comment>
<feature type="transmembrane region" description="Helical" evidence="5">
    <location>
        <begin position="322"/>
        <end position="345"/>
    </location>
</feature>
<proteinExistence type="predicted"/>
<feature type="transmembrane region" description="Helical" evidence="5">
    <location>
        <begin position="278"/>
        <end position="302"/>
    </location>
</feature>
<evidence type="ECO:0000313" key="10">
    <source>
        <dbReference type="Proteomes" id="UP000014760"/>
    </source>
</evidence>
<keyword evidence="10" id="KW-1185">Reference proteome</keyword>
<feature type="transmembrane region" description="Helical" evidence="5">
    <location>
        <begin position="234"/>
        <end position="257"/>
    </location>
</feature>
<dbReference type="OMA" id="KANNIWK"/>
<dbReference type="GO" id="GO:0004930">
    <property type="term" value="F:G protein-coupled receptor activity"/>
    <property type="evidence" value="ECO:0007669"/>
    <property type="project" value="InterPro"/>
</dbReference>
<dbReference type="Pfam" id="PF00001">
    <property type="entry name" value="7tm_1"/>
    <property type="match status" value="1"/>
</dbReference>
<keyword evidence="3 5" id="KW-1133">Transmembrane helix</keyword>
<dbReference type="GO" id="GO:0016020">
    <property type="term" value="C:membrane"/>
    <property type="evidence" value="ECO:0007669"/>
    <property type="project" value="UniProtKB-SubCell"/>
</dbReference>
<protein>
    <recommendedName>
        <fullName evidence="7">G-protein coupled receptors family 1 profile domain-containing protein</fullName>
    </recommendedName>
</protein>
<feature type="transmembrane region" description="Helical" evidence="5">
    <location>
        <begin position="184"/>
        <end position="202"/>
    </location>
</feature>
<dbReference type="AlphaFoldDB" id="R7THE4"/>
<dbReference type="OrthoDB" id="9983318at2759"/>
<feature type="signal peptide" evidence="6">
    <location>
        <begin position="1"/>
        <end position="20"/>
    </location>
</feature>
<dbReference type="InterPro" id="IPR000276">
    <property type="entry name" value="GPCR_Rhodpsn"/>
</dbReference>
<evidence type="ECO:0000256" key="1">
    <source>
        <dbReference type="ARBA" id="ARBA00004370"/>
    </source>
</evidence>
<keyword evidence="4 5" id="KW-0472">Membrane</keyword>
<dbReference type="SUPFAM" id="SSF81321">
    <property type="entry name" value="Family A G protein-coupled receptor-like"/>
    <property type="match status" value="1"/>
</dbReference>
<evidence type="ECO:0000256" key="6">
    <source>
        <dbReference type="SAM" id="SignalP"/>
    </source>
</evidence>
<evidence type="ECO:0000256" key="3">
    <source>
        <dbReference type="ARBA" id="ARBA00022989"/>
    </source>
</evidence>
<feature type="transmembrane region" description="Helical" evidence="5">
    <location>
        <begin position="65"/>
        <end position="88"/>
    </location>
</feature>
<organism evidence="8">
    <name type="scientific">Capitella teleta</name>
    <name type="common">Polychaete worm</name>
    <dbReference type="NCBI Taxonomy" id="283909"/>
    <lineage>
        <taxon>Eukaryota</taxon>
        <taxon>Metazoa</taxon>
        <taxon>Spiralia</taxon>
        <taxon>Lophotrochozoa</taxon>
        <taxon>Annelida</taxon>
        <taxon>Polychaeta</taxon>
        <taxon>Sedentaria</taxon>
        <taxon>Scolecida</taxon>
        <taxon>Capitellidae</taxon>
        <taxon>Capitella</taxon>
    </lineage>
</organism>
<evidence type="ECO:0000259" key="7">
    <source>
        <dbReference type="PROSITE" id="PS50262"/>
    </source>
</evidence>
<dbReference type="PROSITE" id="PS50262">
    <property type="entry name" value="G_PROTEIN_RECEP_F1_2"/>
    <property type="match status" value="1"/>
</dbReference>
<dbReference type="HOGENOM" id="CLU_009579_24_0_1"/>
<dbReference type="EnsemblMetazoa" id="CapteT214010">
    <property type="protein sequence ID" value="CapteP214010"/>
    <property type="gene ID" value="CapteG214010"/>
</dbReference>